<protein>
    <recommendedName>
        <fullName evidence="7">Heme O synthase</fullName>
    </recommendedName>
</protein>
<dbReference type="InterPro" id="IPR000537">
    <property type="entry name" value="UbiA_prenyltransferase"/>
</dbReference>
<dbReference type="GO" id="GO:0005739">
    <property type="term" value="C:mitochondrion"/>
    <property type="evidence" value="ECO:0007669"/>
    <property type="project" value="TreeGrafter"/>
</dbReference>
<dbReference type="Proteomes" id="UP000037510">
    <property type="component" value="Unassembled WGS sequence"/>
</dbReference>
<sequence length="157" mass="17649">NGTLTQQLARISTSHCWRNKLPITSQIQTSATLKSKNVQQVNRMWKEIPSNDRKNNVLQYCMMLSKFRLTSALGATNLILYTSVYTPMKRMSILNTWLGSVVGAIPPLMGWAGCTGSLDSGALVLAAILYSWQFPHFNALSWNLRPDYSRAGYRMMA</sequence>
<feature type="non-terminal residue" evidence="8">
    <location>
        <position position="1"/>
    </location>
</feature>
<evidence type="ECO:0000256" key="7">
    <source>
        <dbReference type="ARBA" id="ARBA00030253"/>
    </source>
</evidence>
<dbReference type="GO" id="GO:0008495">
    <property type="term" value="F:protoheme IX farnesyltransferase activity"/>
    <property type="evidence" value="ECO:0007669"/>
    <property type="project" value="InterPro"/>
</dbReference>
<evidence type="ECO:0000256" key="1">
    <source>
        <dbReference type="ARBA" id="ARBA00004141"/>
    </source>
</evidence>
<comment type="caution">
    <text evidence="8">The sequence shown here is derived from an EMBL/GenBank/DDBJ whole genome shotgun (WGS) entry which is preliminary data.</text>
</comment>
<dbReference type="GO" id="GO:0006784">
    <property type="term" value="P:heme A biosynthetic process"/>
    <property type="evidence" value="ECO:0007669"/>
    <property type="project" value="TreeGrafter"/>
</dbReference>
<evidence type="ECO:0000313" key="9">
    <source>
        <dbReference type="Proteomes" id="UP000037510"/>
    </source>
</evidence>
<keyword evidence="9" id="KW-1185">Reference proteome</keyword>
<dbReference type="Pfam" id="PF01040">
    <property type="entry name" value="UbiA"/>
    <property type="match status" value="1"/>
</dbReference>
<dbReference type="AlphaFoldDB" id="A0A0L7LPC1"/>
<keyword evidence="4" id="KW-1133">Transmembrane helix</keyword>
<dbReference type="EMBL" id="JTDY01000396">
    <property type="protein sequence ID" value="KOB77378.1"/>
    <property type="molecule type" value="Genomic_DNA"/>
</dbReference>
<evidence type="ECO:0000256" key="2">
    <source>
        <dbReference type="ARBA" id="ARBA00022679"/>
    </source>
</evidence>
<organism evidence="8 9">
    <name type="scientific">Operophtera brumata</name>
    <name type="common">Winter moth</name>
    <name type="synonym">Phalaena brumata</name>
    <dbReference type="NCBI Taxonomy" id="104452"/>
    <lineage>
        <taxon>Eukaryota</taxon>
        <taxon>Metazoa</taxon>
        <taxon>Ecdysozoa</taxon>
        <taxon>Arthropoda</taxon>
        <taxon>Hexapoda</taxon>
        <taxon>Insecta</taxon>
        <taxon>Pterygota</taxon>
        <taxon>Neoptera</taxon>
        <taxon>Endopterygota</taxon>
        <taxon>Lepidoptera</taxon>
        <taxon>Glossata</taxon>
        <taxon>Ditrysia</taxon>
        <taxon>Geometroidea</taxon>
        <taxon>Geometridae</taxon>
        <taxon>Larentiinae</taxon>
        <taxon>Operophtera</taxon>
    </lineage>
</organism>
<dbReference type="GO" id="GO:0016020">
    <property type="term" value="C:membrane"/>
    <property type="evidence" value="ECO:0007669"/>
    <property type="project" value="UniProtKB-SubCell"/>
</dbReference>
<name>A0A0L7LPC1_OPEBR</name>
<dbReference type="PANTHER" id="PTHR43448">
    <property type="entry name" value="PROTOHEME IX FARNESYLTRANSFERASE, MITOCHONDRIAL"/>
    <property type="match status" value="1"/>
</dbReference>
<evidence type="ECO:0000256" key="6">
    <source>
        <dbReference type="ARBA" id="ARBA00023136"/>
    </source>
</evidence>
<dbReference type="InterPro" id="IPR006369">
    <property type="entry name" value="Protohaem_IX_farnesylTrfase"/>
</dbReference>
<reference evidence="8 9" key="1">
    <citation type="journal article" date="2015" name="Genome Biol. Evol.">
        <title>The genome of winter moth (Operophtera brumata) provides a genomic perspective on sexual dimorphism and phenology.</title>
        <authorList>
            <person name="Derks M.F."/>
            <person name="Smit S."/>
            <person name="Salis L."/>
            <person name="Schijlen E."/>
            <person name="Bossers A."/>
            <person name="Mateman C."/>
            <person name="Pijl A.S."/>
            <person name="de Ridder D."/>
            <person name="Groenen M.A."/>
            <person name="Visser M.E."/>
            <person name="Megens H.J."/>
        </authorList>
    </citation>
    <scope>NUCLEOTIDE SEQUENCE [LARGE SCALE GENOMIC DNA]</scope>
    <source>
        <strain evidence="8">WM2013NL</strain>
        <tissue evidence="8">Head and thorax</tissue>
    </source>
</reference>
<accession>A0A0L7LPC1</accession>
<proteinExistence type="predicted"/>
<feature type="non-terminal residue" evidence="8">
    <location>
        <position position="157"/>
    </location>
</feature>
<evidence type="ECO:0000256" key="4">
    <source>
        <dbReference type="ARBA" id="ARBA00022989"/>
    </source>
</evidence>
<gene>
    <name evidence="8" type="ORF">OBRU01_04200</name>
</gene>
<comment type="subcellular location">
    <subcellularLocation>
        <location evidence="1">Membrane</location>
        <topology evidence="1">Multi-pass membrane protein</topology>
    </subcellularLocation>
</comment>
<keyword evidence="2" id="KW-0808">Transferase</keyword>
<evidence type="ECO:0000256" key="3">
    <source>
        <dbReference type="ARBA" id="ARBA00022692"/>
    </source>
</evidence>
<dbReference type="Gene3D" id="1.10.357.140">
    <property type="entry name" value="UbiA prenyltransferase"/>
    <property type="match status" value="1"/>
</dbReference>
<dbReference type="PANTHER" id="PTHR43448:SF2">
    <property type="entry name" value="PROTOHEME IX FARNESYLTRANSFERASE, MITOCHONDRIAL"/>
    <property type="match status" value="1"/>
</dbReference>
<keyword evidence="5" id="KW-0350">Heme biosynthesis</keyword>
<dbReference type="STRING" id="104452.A0A0L7LPC1"/>
<evidence type="ECO:0000256" key="5">
    <source>
        <dbReference type="ARBA" id="ARBA00023133"/>
    </source>
</evidence>
<keyword evidence="3" id="KW-0812">Transmembrane</keyword>
<keyword evidence="6" id="KW-0472">Membrane</keyword>
<evidence type="ECO:0000313" key="8">
    <source>
        <dbReference type="EMBL" id="KOB77378.1"/>
    </source>
</evidence>
<dbReference type="InterPro" id="IPR044878">
    <property type="entry name" value="UbiA_sf"/>
</dbReference>